<dbReference type="Proteomes" id="UP000077755">
    <property type="component" value="Chromosome 2"/>
</dbReference>
<accession>A0A166EWB6</accession>
<feature type="region of interest" description="Disordered" evidence="1">
    <location>
        <begin position="122"/>
        <end position="188"/>
    </location>
</feature>
<proteinExistence type="predicted"/>
<gene>
    <name evidence="2" type="ORF">DCAR_007889</name>
    <name evidence="3" type="ORF">DCAR_0208918</name>
</gene>
<reference evidence="3" key="2">
    <citation type="submission" date="2022-03" db="EMBL/GenBank/DDBJ databases">
        <title>Draft title - Genomic analysis of global carrot germplasm unveils the trajectory of domestication and the origin of high carotenoid orange carrot.</title>
        <authorList>
            <person name="Iorizzo M."/>
            <person name="Ellison S."/>
            <person name="Senalik D."/>
            <person name="Macko-Podgorni A."/>
            <person name="Grzebelus D."/>
            <person name="Bostan H."/>
            <person name="Rolling W."/>
            <person name="Curaba J."/>
            <person name="Simon P."/>
        </authorList>
    </citation>
    <scope>NUCLEOTIDE SEQUENCE</scope>
    <source>
        <tissue evidence="3">Leaf</tissue>
    </source>
</reference>
<evidence type="ECO:0000256" key="1">
    <source>
        <dbReference type="SAM" id="MobiDB-lite"/>
    </source>
</evidence>
<dbReference type="EMBL" id="LNRQ01000002">
    <property type="protein sequence ID" value="KZN07052.1"/>
    <property type="molecule type" value="Genomic_DNA"/>
</dbReference>
<reference evidence="2" key="1">
    <citation type="journal article" date="2016" name="Nat. Genet.">
        <title>A high-quality carrot genome assembly provides new insights into carotenoid accumulation and asterid genome evolution.</title>
        <authorList>
            <person name="Iorizzo M."/>
            <person name="Ellison S."/>
            <person name="Senalik D."/>
            <person name="Zeng P."/>
            <person name="Satapoomin P."/>
            <person name="Huang J."/>
            <person name="Bowman M."/>
            <person name="Iovene M."/>
            <person name="Sanseverino W."/>
            <person name="Cavagnaro P."/>
            <person name="Yildiz M."/>
            <person name="Macko-Podgorni A."/>
            <person name="Moranska E."/>
            <person name="Grzebelus E."/>
            <person name="Grzebelus D."/>
            <person name="Ashrafi H."/>
            <person name="Zheng Z."/>
            <person name="Cheng S."/>
            <person name="Spooner D."/>
            <person name="Van Deynze A."/>
            <person name="Simon P."/>
        </authorList>
    </citation>
    <scope>NUCLEOTIDE SEQUENCE [LARGE SCALE GENOMIC DNA]</scope>
    <source>
        <tissue evidence="2">Leaf</tissue>
    </source>
</reference>
<evidence type="ECO:0000313" key="3">
    <source>
        <dbReference type="EMBL" id="WOG89680.1"/>
    </source>
</evidence>
<dbReference type="PANTHER" id="PTHR34680">
    <property type="entry name" value="EXPRESSED PROTEIN"/>
    <property type="match status" value="1"/>
</dbReference>
<dbReference type="AlphaFoldDB" id="A0A166EWB6"/>
<name>A0A166EWB6_DAUCS</name>
<organism evidence="2">
    <name type="scientific">Daucus carota subsp. sativus</name>
    <name type="common">Carrot</name>
    <dbReference type="NCBI Taxonomy" id="79200"/>
    <lineage>
        <taxon>Eukaryota</taxon>
        <taxon>Viridiplantae</taxon>
        <taxon>Streptophyta</taxon>
        <taxon>Embryophyta</taxon>
        <taxon>Tracheophyta</taxon>
        <taxon>Spermatophyta</taxon>
        <taxon>Magnoliopsida</taxon>
        <taxon>eudicotyledons</taxon>
        <taxon>Gunneridae</taxon>
        <taxon>Pentapetalae</taxon>
        <taxon>asterids</taxon>
        <taxon>campanulids</taxon>
        <taxon>Apiales</taxon>
        <taxon>Apiaceae</taxon>
        <taxon>Apioideae</taxon>
        <taxon>Scandiceae</taxon>
        <taxon>Daucinae</taxon>
        <taxon>Daucus</taxon>
        <taxon>Daucus sect. Daucus</taxon>
    </lineage>
</organism>
<dbReference type="Gramene" id="KZN07052">
    <property type="protein sequence ID" value="KZN07052"/>
    <property type="gene ID" value="DCAR_007889"/>
</dbReference>
<dbReference type="EMBL" id="CP093344">
    <property type="protein sequence ID" value="WOG89680.1"/>
    <property type="molecule type" value="Genomic_DNA"/>
</dbReference>
<sequence length="188" mass="20943">MRIRRNSEYAKSHYYKEVCILNQDPWDILGPLLESHAHHIIGPSMESQSQANGENDEFCGLASFGNTVKELLSEIQAKEGMDRAEKAENKPPVYCSFTDASGVNCEVEAKAESQFCEVHVKLPGNSSTQSGTRLDRGAKKADSRPKRKVEDSSPGEEMIYYAGWPGLRRKRGSPRLESEATPSNHVDE</sequence>
<feature type="compositionally biased region" description="Basic and acidic residues" evidence="1">
    <location>
        <begin position="133"/>
        <end position="151"/>
    </location>
</feature>
<evidence type="ECO:0000313" key="2">
    <source>
        <dbReference type="EMBL" id="KZN07052.1"/>
    </source>
</evidence>
<protein>
    <submittedName>
        <fullName evidence="2">Uncharacterized protein</fullName>
    </submittedName>
</protein>
<keyword evidence="4" id="KW-1185">Reference proteome</keyword>
<dbReference type="PANTHER" id="PTHR34680:SF3">
    <property type="entry name" value="EXPRESSED PROTEIN"/>
    <property type="match status" value="1"/>
</dbReference>
<evidence type="ECO:0000313" key="4">
    <source>
        <dbReference type="Proteomes" id="UP000077755"/>
    </source>
</evidence>